<feature type="compositionally biased region" description="Basic and acidic residues" evidence="1">
    <location>
        <begin position="383"/>
        <end position="398"/>
    </location>
</feature>
<keyword evidence="3" id="KW-1185">Reference proteome</keyword>
<protein>
    <submittedName>
        <fullName evidence="2">Uncharacterized protein</fullName>
    </submittedName>
</protein>
<accession>A0AAD1XLY7</accession>
<dbReference type="AlphaFoldDB" id="A0AAD1XLY7"/>
<dbReference type="Proteomes" id="UP001295684">
    <property type="component" value="Unassembled WGS sequence"/>
</dbReference>
<reference evidence="2" key="1">
    <citation type="submission" date="2023-07" db="EMBL/GenBank/DDBJ databases">
        <authorList>
            <consortium name="AG Swart"/>
            <person name="Singh M."/>
            <person name="Singh A."/>
            <person name="Seah K."/>
            <person name="Emmerich C."/>
        </authorList>
    </citation>
    <scope>NUCLEOTIDE SEQUENCE</scope>
    <source>
        <strain evidence="2">DP1</strain>
    </source>
</reference>
<feature type="compositionally biased region" description="Low complexity" evidence="1">
    <location>
        <begin position="754"/>
        <end position="765"/>
    </location>
</feature>
<feature type="compositionally biased region" description="Low complexity" evidence="1">
    <location>
        <begin position="701"/>
        <end position="716"/>
    </location>
</feature>
<evidence type="ECO:0000256" key="1">
    <source>
        <dbReference type="SAM" id="MobiDB-lite"/>
    </source>
</evidence>
<feature type="region of interest" description="Disordered" evidence="1">
    <location>
        <begin position="383"/>
        <end position="423"/>
    </location>
</feature>
<feature type="compositionally biased region" description="Polar residues" evidence="1">
    <location>
        <begin position="766"/>
        <end position="777"/>
    </location>
</feature>
<comment type="caution">
    <text evidence="2">The sequence shown here is derived from an EMBL/GenBank/DDBJ whole genome shotgun (WGS) entry which is preliminary data.</text>
</comment>
<feature type="compositionally biased region" description="Polar residues" evidence="1">
    <location>
        <begin position="400"/>
        <end position="414"/>
    </location>
</feature>
<dbReference type="EMBL" id="CAMPGE010016537">
    <property type="protein sequence ID" value="CAI2375089.1"/>
    <property type="molecule type" value="Genomic_DNA"/>
</dbReference>
<feature type="region of interest" description="Disordered" evidence="1">
    <location>
        <begin position="540"/>
        <end position="569"/>
    </location>
</feature>
<proteinExistence type="predicted"/>
<organism evidence="2 3">
    <name type="scientific">Euplotes crassus</name>
    <dbReference type="NCBI Taxonomy" id="5936"/>
    <lineage>
        <taxon>Eukaryota</taxon>
        <taxon>Sar</taxon>
        <taxon>Alveolata</taxon>
        <taxon>Ciliophora</taxon>
        <taxon>Intramacronucleata</taxon>
        <taxon>Spirotrichea</taxon>
        <taxon>Hypotrichia</taxon>
        <taxon>Euplotida</taxon>
        <taxon>Euplotidae</taxon>
        <taxon>Moneuplotes</taxon>
    </lineage>
</organism>
<evidence type="ECO:0000313" key="2">
    <source>
        <dbReference type="EMBL" id="CAI2375089.1"/>
    </source>
</evidence>
<sequence>MVYGGDSKSQATCRLDQRKRAKRTDYLLQCSCRRSHTRASNVFLLEIKTFHKVVTANMDSKNKKIIEKLLLDEATKMSIEKLAKRKAHYEKLKVNKKGNMKRRIVLGSSAAAQILNEDIDVLNKYKCETGESLKEPDNKSTKRFIKLNELTTPLPKPIHLSEEEFNRITNKFHNSLTLLDTLLGGNLETVLVDPNYHQYIREIIPDATDDFIENLCDYYFTSYNKKGKGSSFLTPKTVNPLPRLKIIRKKVQQSGKVSRASSPILEEFEESSSHSSIKKVPKASIGNKPSDAEIIEIIRQLNLDEHLVHLLYEIELLVEKFAENDNHLWKFRSINGQNYWVNRFNNSVKKEYPYLFTLKSEVRQILHQKGIISRKSSKNLIEGESREQISQKDKKESENDILSNSLENSRITNQKSSSKNTKKSSLVIMDGRELLPEKVEPKFVMDRHQIAAKLGLKGQENLVKYIDIQRDQISNMFCMNKSEGSIKYNLDNIRRVIDRNLTDEQIMDVLFYCPFRFPDLDAREQDYGIYTSNHDQFVKERSNSLQKPLRSDTNESASKASRFSFHRRNKSKLDTPLAKNILKDIHNSQSSLVSVSDSQESESQKKFIPQRRELLKPGEGIQIGLLQNIGQSRENIPNISNVSSKKRVNNYSSTASVQQIEDLRSSNKNLLKIGKRSFKRQTTLINPIKISQDFTKPTLQTNSTPNNPKSTPNRPKLAGKTIRTRLSSQGLEIHKTPQKRISNSTSDPTKRRSSLSSTKSRPLLLNPSSNKYKSTDPQLLPTFLHPKPLKNLKNSQPRRRTFAARKYSSTTFSFNKAKFGQTRRNSTSNISKPLCSRNSQVQAEGLEKLVIVSTKMEMLSKEGSVAGSVKNSQ</sequence>
<name>A0AAD1XLY7_EUPCR</name>
<feature type="region of interest" description="Disordered" evidence="1">
    <location>
        <begin position="694"/>
        <end position="781"/>
    </location>
</feature>
<gene>
    <name evidence="2" type="ORF">ECRASSUSDP1_LOCUS16449</name>
</gene>
<evidence type="ECO:0000313" key="3">
    <source>
        <dbReference type="Proteomes" id="UP001295684"/>
    </source>
</evidence>